<gene>
    <name evidence="3" type="ORF">J2S04_002444</name>
</gene>
<keyword evidence="1 3" id="KW-0238">DNA-binding</keyword>
<evidence type="ECO:0000313" key="3">
    <source>
        <dbReference type="EMBL" id="MDP9729471.1"/>
    </source>
</evidence>
<dbReference type="InterPro" id="IPR039422">
    <property type="entry name" value="MarR/SlyA-like"/>
</dbReference>
<sequence length="165" mass="19130">MRGFILETDWKALVQTMDRSLFMILQNLGEHMVQRANLGLTRTQAFVLYYIHQQKVCTVSQLAEKMEVNPSAVTVMLDRLEKHRWVERTRDTSDRRVVHIALTADGEEILKKIVHLREQVFAHCLRQVTVIDPVVFVQALEELAEISTKMEIHQLSSQDSFSTKP</sequence>
<dbReference type="PROSITE" id="PS50995">
    <property type="entry name" value="HTH_MARR_2"/>
    <property type="match status" value="1"/>
</dbReference>
<dbReference type="SMART" id="SM00347">
    <property type="entry name" value="HTH_MARR"/>
    <property type="match status" value="1"/>
</dbReference>
<feature type="domain" description="HTH marR-type" evidence="2">
    <location>
        <begin position="14"/>
        <end position="145"/>
    </location>
</feature>
<dbReference type="SUPFAM" id="SSF46785">
    <property type="entry name" value="Winged helix' DNA-binding domain"/>
    <property type="match status" value="1"/>
</dbReference>
<dbReference type="EMBL" id="JAURUO010000015">
    <property type="protein sequence ID" value="MDP9729471.1"/>
    <property type="molecule type" value="Genomic_DNA"/>
</dbReference>
<dbReference type="InterPro" id="IPR000835">
    <property type="entry name" value="HTH_MarR-typ"/>
</dbReference>
<dbReference type="Pfam" id="PF01047">
    <property type="entry name" value="MarR"/>
    <property type="match status" value="1"/>
</dbReference>
<accession>A0ABT9LZ90</accession>
<dbReference type="Gene3D" id="1.10.10.10">
    <property type="entry name" value="Winged helix-like DNA-binding domain superfamily/Winged helix DNA-binding domain"/>
    <property type="match status" value="1"/>
</dbReference>
<evidence type="ECO:0000256" key="1">
    <source>
        <dbReference type="ARBA" id="ARBA00023125"/>
    </source>
</evidence>
<proteinExistence type="predicted"/>
<dbReference type="RefSeq" id="WP_238413602.1">
    <property type="nucleotide sequence ID" value="NZ_JAURUO010000015.1"/>
</dbReference>
<dbReference type="Proteomes" id="UP001229209">
    <property type="component" value="Unassembled WGS sequence"/>
</dbReference>
<dbReference type="PANTHER" id="PTHR33164:SF99">
    <property type="entry name" value="MARR FAMILY REGULATORY PROTEIN"/>
    <property type="match status" value="1"/>
</dbReference>
<dbReference type="InterPro" id="IPR036388">
    <property type="entry name" value="WH-like_DNA-bd_sf"/>
</dbReference>
<reference evidence="3 4" key="1">
    <citation type="submission" date="2023-07" db="EMBL/GenBank/DDBJ databases">
        <title>Genomic Encyclopedia of Type Strains, Phase IV (KMG-IV): sequencing the most valuable type-strain genomes for metagenomic binning, comparative biology and taxonomic classification.</title>
        <authorList>
            <person name="Goeker M."/>
        </authorList>
    </citation>
    <scope>NUCLEOTIDE SEQUENCE [LARGE SCALE GENOMIC DNA]</scope>
    <source>
        <strain evidence="3 4">DSM 25924</strain>
    </source>
</reference>
<dbReference type="InterPro" id="IPR036390">
    <property type="entry name" value="WH_DNA-bd_sf"/>
</dbReference>
<keyword evidence="4" id="KW-1185">Reference proteome</keyword>
<protein>
    <submittedName>
        <fullName evidence="3">DNA-binding MarR family transcriptional regulator</fullName>
    </submittedName>
</protein>
<comment type="caution">
    <text evidence="3">The sequence shown here is derived from an EMBL/GenBank/DDBJ whole genome shotgun (WGS) entry which is preliminary data.</text>
</comment>
<evidence type="ECO:0000313" key="4">
    <source>
        <dbReference type="Proteomes" id="UP001229209"/>
    </source>
</evidence>
<organism evidence="3 4">
    <name type="scientific">Alicyclobacillus tolerans</name>
    <dbReference type="NCBI Taxonomy" id="90970"/>
    <lineage>
        <taxon>Bacteria</taxon>
        <taxon>Bacillati</taxon>
        <taxon>Bacillota</taxon>
        <taxon>Bacilli</taxon>
        <taxon>Bacillales</taxon>
        <taxon>Alicyclobacillaceae</taxon>
        <taxon>Alicyclobacillus</taxon>
    </lineage>
</organism>
<dbReference type="PANTHER" id="PTHR33164">
    <property type="entry name" value="TRANSCRIPTIONAL REGULATOR, MARR FAMILY"/>
    <property type="match status" value="1"/>
</dbReference>
<name>A0ABT9LZ90_9BACL</name>
<dbReference type="GO" id="GO:0003677">
    <property type="term" value="F:DNA binding"/>
    <property type="evidence" value="ECO:0007669"/>
    <property type="project" value="UniProtKB-KW"/>
</dbReference>
<dbReference type="PRINTS" id="PR00598">
    <property type="entry name" value="HTHMARR"/>
</dbReference>
<evidence type="ECO:0000259" key="2">
    <source>
        <dbReference type="PROSITE" id="PS50995"/>
    </source>
</evidence>